<dbReference type="RefSeq" id="WP_002700601.1">
    <property type="nucleotide sequence ID" value="NZ_AAWS01000032.1"/>
</dbReference>
<dbReference type="NCBIfam" id="TIGR04183">
    <property type="entry name" value="Por_Secre_tail"/>
    <property type="match status" value="1"/>
</dbReference>
<sequence length="163" mass="18590">MFNKLLYFVASGEYGSELWRTDGTEEGTHLAVDIFSSYKSSHPSAFQVWNNKLYFQANNGSGAEFWVYTPQKKTTGLFSQVKQENLIAYPNPVNDQLHLKLTEGSNHQANVVVYNMLGKPVLSSTLPLKHNTGNIRLDHLQPGYYIIKLRVNGRWVSRKIIKK</sequence>
<dbReference type="Proteomes" id="UP000004095">
    <property type="component" value="Unassembled WGS sequence"/>
</dbReference>
<feature type="domain" description="Secretion system C-terminal sorting" evidence="1">
    <location>
        <begin position="89"/>
        <end position="161"/>
    </location>
</feature>
<name>A1ZSM5_MICM2</name>
<dbReference type="Pfam" id="PF18962">
    <property type="entry name" value="Por_Secre_tail"/>
    <property type="match status" value="1"/>
</dbReference>
<reference evidence="2 3" key="1">
    <citation type="submission" date="2007-01" db="EMBL/GenBank/DDBJ databases">
        <authorList>
            <person name="Haygood M."/>
            <person name="Podell S."/>
            <person name="Anderson C."/>
            <person name="Hopkinson B."/>
            <person name="Roe K."/>
            <person name="Barbeau K."/>
            <person name="Gaasterland T."/>
            <person name="Ferriera S."/>
            <person name="Johnson J."/>
            <person name="Kravitz S."/>
            <person name="Beeson K."/>
            <person name="Sutton G."/>
            <person name="Rogers Y.-H."/>
            <person name="Friedman R."/>
            <person name="Frazier M."/>
            <person name="Venter J.C."/>
        </authorList>
    </citation>
    <scope>NUCLEOTIDE SEQUENCE [LARGE SCALE GENOMIC DNA]</scope>
    <source>
        <strain evidence="2 3">ATCC 23134</strain>
    </source>
</reference>
<accession>A1ZSM5</accession>
<evidence type="ECO:0000313" key="3">
    <source>
        <dbReference type="Proteomes" id="UP000004095"/>
    </source>
</evidence>
<evidence type="ECO:0000313" key="2">
    <source>
        <dbReference type="EMBL" id="EAY26605.1"/>
    </source>
</evidence>
<keyword evidence="3" id="KW-1185">Reference proteome</keyword>
<comment type="caution">
    <text evidence="2">The sequence shown here is derived from an EMBL/GenBank/DDBJ whole genome shotgun (WGS) entry which is preliminary data.</text>
</comment>
<organism evidence="2 3">
    <name type="scientific">Microscilla marina ATCC 23134</name>
    <dbReference type="NCBI Taxonomy" id="313606"/>
    <lineage>
        <taxon>Bacteria</taxon>
        <taxon>Pseudomonadati</taxon>
        <taxon>Bacteroidota</taxon>
        <taxon>Cytophagia</taxon>
        <taxon>Cytophagales</taxon>
        <taxon>Microscillaceae</taxon>
        <taxon>Microscilla</taxon>
    </lineage>
</organism>
<evidence type="ECO:0000259" key="1">
    <source>
        <dbReference type="Pfam" id="PF18962"/>
    </source>
</evidence>
<dbReference type="EMBL" id="AAWS01000032">
    <property type="protein sequence ID" value="EAY26605.1"/>
    <property type="molecule type" value="Genomic_DNA"/>
</dbReference>
<dbReference type="OrthoDB" id="905690at2"/>
<dbReference type="eggNOG" id="COG1520">
    <property type="taxonomic scope" value="Bacteria"/>
</dbReference>
<proteinExistence type="predicted"/>
<protein>
    <recommendedName>
        <fullName evidence="1">Secretion system C-terminal sorting domain-containing protein</fullName>
    </recommendedName>
</protein>
<dbReference type="InterPro" id="IPR026444">
    <property type="entry name" value="Secre_tail"/>
</dbReference>
<dbReference type="AlphaFoldDB" id="A1ZSM5"/>
<gene>
    <name evidence="2" type="ORF">M23134_06134</name>
</gene>